<proteinExistence type="predicted"/>
<protein>
    <recommendedName>
        <fullName evidence="4">Putative host cell surface-exposed lipoprotein Ltp-like HTH region domain-containing protein</fullName>
    </recommendedName>
</protein>
<dbReference type="EMBL" id="BONP01000004">
    <property type="protein sequence ID" value="GIG39292.1"/>
    <property type="molecule type" value="Genomic_DNA"/>
</dbReference>
<evidence type="ECO:0000259" key="4">
    <source>
        <dbReference type="Pfam" id="PF07553"/>
    </source>
</evidence>
<evidence type="ECO:0000313" key="5">
    <source>
        <dbReference type="EMBL" id="GIG39292.1"/>
    </source>
</evidence>
<feature type="region of interest" description="Disordered" evidence="2">
    <location>
        <begin position="110"/>
        <end position="135"/>
    </location>
</feature>
<feature type="domain" description="Putative host cell surface-exposed lipoprotein Ltp-like HTH region" evidence="4">
    <location>
        <begin position="183"/>
        <end position="227"/>
    </location>
</feature>
<evidence type="ECO:0000256" key="1">
    <source>
        <dbReference type="SAM" id="Coils"/>
    </source>
</evidence>
<keyword evidence="3" id="KW-0472">Membrane</keyword>
<keyword evidence="3" id="KW-1133">Transmembrane helix</keyword>
<feature type="coiled-coil region" evidence="1">
    <location>
        <begin position="139"/>
        <end position="168"/>
    </location>
</feature>
<reference evidence="5 6" key="1">
    <citation type="submission" date="2021-01" db="EMBL/GenBank/DDBJ databases">
        <title>Whole genome shotgun sequence of Cellulomonas phragmiteti NBRC 110785.</title>
        <authorList>
            <person name="Komaki H."/>
            <person name="Tamura T."/>
        </authorList>
    </citation>
    <scope>NUCLEOTIDE SEQUENCE [LARGE SCALE GENOMIC DNA]</scope>
    <source>
        <strain evidence="5 6">NBRC 110785</strain>
    </source>
</reference>
<dbReference type="Proteomes" id="UP000614741">
    <property type="component" value="Unassembled WGS sequence"/>
</dbReference>
<name>A0ABQ4DJX3_9CELL</name>
<dbReference type="InterPro" id="IPR036388">
    <property type="entry name" value="WH-like_DNA-bd_sf"/>
</dbReference>
<feature type="transmembrane region" description="Helical" evidence="3">
    <location>
        <begin position="90"/>
        <end position="109"/>
    </location>
</feature>
<dbReference type="Gene3D" id="1.10.10.10">
    <property type="entry name" value="Winged helix-like DNA-binding domain superfamily/Winged helix DNA-binding domain"/>
    <property type="match status" value="2"/>
</dbReference>
<evidence type="ECO:0000313" key="6">
    <source>
        <dbReference type="Proteomes" id="UP000614741"/>
    </source>
</evidence>
<feature type="compositionally biased region" description="Pro residues" evidence="2">
    <location>
        <begin position="65"/>
        <end position="75"/>
    </location>
</feature>
<sequence>MLMAAQFNPPPNWPAAPLGWTPPPGWTPDPSWGPVPEGWQLWIDERVDPAHGVEGAPGSTRVLPAGPPTSLPPQPDEPRPPRPWFKRKRFALPAAFVLLIILIGALGGGGDTDGSSPVAGSTATPESVRENSSTATQDAAQVEAEAAAEAEEARLEEEQRIAEAVAAQEALAAEDARQGTLVQQNAYRQAKAYVDGMPFSRAGLLRQLTSEYGGKFLVEDAEFGVARLEAEGGVDWMAEAVEAAQSYQEVFPMSRQGLIDQLTSEYGSQFTLEQATHAVNTLGM</sequence>
<keyword evidence="6" id="KW-1185">Reference proteome</keyword>
<accession>A0ABQ4DJX3</accession>
<feature type="region of interest" description="Disordered" evidence="2">
    <location>
        <begin position="1"/>
        <end position="37"/>
    </location>
</feature>
<feature type="compositionally biased region" description="Pro residues" evidence="2">
    <location>
        <begin position="8"/>
        <end position="33"/>
    </location>
</feature>
<keyword evidence="1" id="KW-0175">Coiled coil</keyword>
<dbReference type="InterPro" id="IPR011434">
    <property type="entry name" value="Ltp-like_HTH"/>
</dbReference>
<feature type="compositionally biased region" description="Polar residues" evidence="2">
    <location>
        <begin position="113"/>
        <end position="135"/>
    </location>
</feature>
<evidence type="ECO:0000256" key="3">
    <source>
        <dbReference type="SAM" id="Phobius"/>
    </source>
</evidence>
<organism evidence="5 6">
    <name type="scientific">Cellulomonas phragmiteti</name>
    <dbReference type="NCBI Taxonomy" id="478780"/>
    <lineage>
        <taxon>Bacteria</taxon>
        <taxon>Bacillati</taxon>
        <taxon>Actinomycetota</taxon>
        <taxon>Actinomycetes</taxon>
        <taxon>Micrococcales</taxon>
        <taxon>Cellulomonadaceae</taxon>
        <taxon>Cellulomonas</taxon>
    </lineage>
</organism>
<dbReference type="Pfam" id="PF07553">
    <property type="entry name" value="Lipoprotein_Ltp"/>
    <property type="match status" value="2"/>
</dbReference>
<gene>
    <name evidence="5" type="ORF">Cph01nite_10540</name>
</gene>
<feature type="domain" description="Putative host cell surface-exposed lipoprotein Ltp-like HTH region" evidence="4">
    <location>
        <begin position="235"/>
        <end position="282"/>
    </location>
</feature>
<feature type="region of interest" description="Disordered" evidence="2">
    <location>
        <begin position="50"/>
        <end position="84"/>
    </location>
</feature>
<comment type="caution">
    <text evidence="5">The sequence shown here is derived from an EMBL/GenBank/DDBJ whole genome shotgun (WGS) entry which is preliminary data.</text>
</comment>
<evidence type="ECO:0000256" key="2">
    <source>
        <dbReference type="SAM" id="MobiDB-lite"/>
    </source>
</evidence>
<keyword evidence="3" id="KW-0812">Transmembrane</keyword>